<feature type="domain" description="HTH cro/C1-type" evidence="1">
    <location>
        <begin position="27"/>
        <end position="71"/>
    </location>
</feature>
<dbReference type="SUPFAM" id="SSF52540">
    <property type="entry name" value="P-loop containing nucleoside triphosphate hydrolases"/>
    <property type="match status" value="1"/>
</dbReference>
<sequence>MSTTNDARAAEFGHRLLQFRIQAGIETQRELAIAMGVRQQTVSRWEAGTSRPRAKDMLRLAHVLSVSPEDLENVSERGLDPQTTTVSFDQPFPIDSLSAEGFERFCDFFISALHPTADVHRFGGTGHKQDGLDVEAVLQNGTIRTYQCKRHKEFGAAKVEAAVKAHVRRSDKKVLLLTRIASPQARVAMAAHPEWELWDKEDVAKRIRQLPKSEQIRLVDIFFPGQRLALLGEVEAGPWMSVEDFFSAFLRKERAFNHLWQLVGRSEELANLSDSIRDKDRLVTLLTGSGGSGKSRLLYQALTDYKNTKSGTLVKVLSTTEELSSKHLESLGQGEKLLVVDDAHDRDDLPILFAYVANPKNSARAVLSLRTYGLERIRLQAAAVLLQPPYTFQIGLEPLSQKQSVELAAQVLKEYGGPESAADAVSRYTLDCPLATVVAAQVVAKEKLHPELLSTEGAFRTTLLARFQQVIAGDLAQGKDREAILSILRVLALVQPFSPDDAGLLKLLEDAEGISVADSNRLVKTLVTGGVAFKRGLTYRLAPDLLADYIIEQSCVTENGASSGYAEKLFAASPQSLVEHVLLNLGKLDWRLSSGNTASSRLLDGLWQQLRPTGEYGDAHFKAMTSVAYYQPARALQFAEQRIAEDRIPTGLPDLVKYAAYNFGHLRRACECLWELGKSDERQLHQHPGHAIRILKELCTVEPNKPVEYNAEVVGFGLSLLDCPDSWSEVYTPYDFLSGILQTEGHTTSSNGRAFSFSPYFVRQEAVASLRQDVILATIARLDSERVDVAILSARALSDALRYPMGQFGVTVSEADRERWTDEFVSTLESIKGKVLSSTLDPFVWLELLSSISWHAKFASGKTSDAANQIFGLIPDSLEFRAIRAFVDGYGHLVEDPDFETRQKEWQATVRHTASEIADAFQTPEAIVQFAATMLTRVENSKQGRDASPHILFHELLAGTNSLANHVVEYALGNPESVIVRYVPLALPMVYLEDVGKGRAFTSRILTSGSQELRMSLARCLGQIIENSSFGDYELDVLKGFLSSDDQHDVEIAARELRHVGSLDAAKALELVESANLCGCQYVADEILSLFGTPGPIPLELLDSGSVGTLLKKLFPIPVLEKYWIQKFLASVSARYPVETLGFFKQRVEHAASTEDHSFRPCNYGPYIHEPLRFAESAAYDDLCKDVWSWMRSGNDSDRKFQYFASHLFAAVFSATDERTLFFMRNKCSGDSLDISLIGKVIRDADHNFSLDNPSFAIGYLTAAKSHGSKCLESATSALYCSAVSGGKQGTPGEPFPRDVEVLEKAKSILDSLPRFSPAYRLYDLIKRDAEKNIAESLKERELFEE</sequence>
<reference evidence="2" key="1">
    <citation type="submission" date="2020-11" db="EMBL/GenBank/DDBJ databases">
        <title>Azospira restricta DSM 18626 genome sequence.</title>
        <authorList>
            <person name="Moe W.M."/>
        </authorList>
    </citation>
    <scope>NUCLEOTIDE SEQUENCE</scope>
    <source>
        <strain evidence="2">DSM 18626</strain>
    </source>
</reference>
<dbReference type="PROSITE" id="PS50943">
    <property type="entry name" value="HTH_CROC1"/>
    <property type="match status" value="1"/>
</dbReference>
<dbReference type="EMBL" id="CP064781">
    <property type="protein sequence ID" value="QRJ63156.1"/>
    <property type="molecule type" value="Genomic_DNA"/>
</dbReference>
<evidence type="ECO:0000313" key="3">
    <source>
        <dbReference type="Proteomes" id="UP000663444"/>
    </source>
</evidence>
<dbReference type="KEGG" id="ares:IWH25_15590"/>
<dbReference type="RefSeq" id="WP_203386684.1">
    <property type="nucleotide sequence ID" value="NZ_CP064781.1"/>
</dbReference>
<gene>
    <name evidence="2" type="ORF">IWH25_15590</name>
</gene>
<dbReference type="Proteomes" id="UP000663444">
    <property type="component" value="Chromosome"/>
</dbReference>
<keyword evidence="3" id="KW-1185">Reference proteome</keyword>
<dbReference type="InterPro" id="IPR010982">
    <property type="entry name" value="Lambda_DNA-bd_dom_sf"/>
</dbReference>
<dbReference type="Gene3D" id="1.10.260.40">
    <property type="entry name" value="lambda repressor-like DNA-binding domains"/>
    <property type="match status" value="1"/>
</dbReference>
<dbReference type="CDD" id="cd00093">
    <property type="entry name" value="HTH_XRE"/>
    <property type="match status" value="1"/>
</dbReference>
<proteinExistence type="predicted"/>
<dbReference type="GO" id="GO:0003677">
    <property type="term" value="F:DNA binding"/>
    <property type="evidence" value="ECO:0007669"/>
    <property type="project" value="InterPro"/>
</dbReference>
<dbReference type="SMART" id="SM00530">
    <property type="entry name" value="HTH_XRE"/>
    <property type="match status" value="1"/>
</dbReference>
<dbReference type="InterPro" id="IPR001387">
    <property type="entry name" value="Cro/C1-type_HTH"/>
</dbReference>
<name>A0A974PXT6_9RHOO</name>
<dbReference type="Pfam" id="PF01381">
    <property type="entry name" value="HTH_3"/>
    <property type="match status" value="1"/>
</dbReference>
<protein>
    <submittedName>
        <fullName evidence="2">Helix-turn-helix transcriptional regulator</fullName>
    </submittedName>
</protein>
<evidence type="ECO:0000259" key="1">
    <source>
        <dbReference type="PROSITE" id="PS50943"/>
    </source>
</evidence>
<evidence type="ECO:0000313" key="2">
    <source>
        <dbReference type="EMBL" id="QRJ63156.1"/>
    </source>
</evidence>
<organism evidence="2 3">
    <name type="scientific">Azospira restricta</name>
    <dbReference type="NCBI Taxonomy" id="404405"/>
    <lineage>
        <taxon>Bacteria</taxon>
        <taxon>Pseudomonadati</taxon>
        <taxon>Pseudomonadota</taxon>
        <taxon>Betaproteobacteria</taxon>
        <taxon>Rhodocyclales</taxon>
        <taxon>Rhodocyclaceae</taxon>
        <taxon>Azospira</taxon>
    </lineage>
</organism>
<accession>A0A974PXT6</accession>
<dbReference type="SUPFAM" id="SSF47413">
    <property type="entry name" value="lambda repressor-like DNA-binding domains"/>
    <property type="match status" value="1"/>
</dbReference>
<dbReference type="InterPro" id="IPR027417">
    <property type="entry name" value="P-loop_NTPase"/>
</dbReference>